<dbReference type="GO" id="GO:0005840">
    <property type="term" value="C:ribosome"/>
    <property type="evidence" value="ECO:0007669"/>
    <property type="project" value="UniProtKB-KW"/>
</dbReference>
<comment type="similarity">
    <text evidence="1 8">Belongs to the bacterial ribosomal protein bS6 family.</text>
</comment>
<name>A0A516PUI9_9ACTN</name>
<keyword evidence="3 8" id="KW-0694">RNA-binding</keyword>
<dbReference type="OrthoDB" id="9812702at2"/>
<dbReference type="PANTHER" id="PTHR21011">
    <property type="entry name" value="MITOCHONDRIAL 28S RIBOSOMAL PROTEIN S6"/>
    <property type="match status" value="1"/>
</dbReference>
<evidence type="ECO:0000313" key="10">
    <source>
        <dbReference type="Proteomes" id="UP000319263"/>
    </source>
</evidence>
<reference evidence="9 10" key="1">
    <citation type="submission" date="2019-07" db="EMBL/GenBank/DDBJ databases">
        <title>Microlunatus dokdonensis sp. nov. isolated from the rhizospheric soil of the wild plant Elymus tsukushiensis.</title>
        <authorList>
            <person name="Ghim S.-Y."/>
            <person name="Hwang Y.-J."/>
            <person name="Son J.-S."/>
            <person name="Shin J.-H."/>
        </authorList>
    </citation>
    <scope>NUCLEOTIDE SEQUENCE [LARGE SCALE GENOMIC DNA]</scope>
    <source>
        <strain evidence="9 10">KUDC0627</strain>
    </source>
</reference>
<evidence type="ECO:0000313" key="9">
    <source>
        <dbReference type="EMBL" id="QDP94858.1"/>
    </source>
</evidence>
<dbReference type="FunFam" id="3.30.70.60:FF:000002">
    <property type="entry name" value="30S ribosomal protein S6"/>
    <property type="match status" value="1"/>
</dbReference>
<dbReference type="HAMAP" id="MF_00360">
    <property type="entry name" value="Ribosomal_bS6"/>
    <property type="match status" value="1"/>
</dbReference>
<dbReference type="InterPro" id="IPR014717">
    <property type="entry name" value="Transl_elong_EF1B/ribsomal_bS6"/>
</dbReference>
<protein>
    <recommendedName>
        <fullName evidence="7 8">Small ribosomal subunit protein bS6</fullName>
    </recommendedName>
</protein>
<keyword evidence="4 8" id="KW-0689">Ribosomal protein</keyword>
<evidence type="ECO:0000256" key="1">
    <source>
        <dbReference type="ARBA" id="ARBA00009512"/>
    </source>
</evidence>
<dbReference type="GO" id="GO:0003735">
    <property type="term" value="F:structural constituent of ribosome"/>
    <property type="evidence" value="ECO:0007669"/>
    <property type="project" value="InterPro"/>
</dbReference>
<evidence type="ECO:0000256" key="7">
    <source>
        <dbReference type="ARBA" id="ARBA00035294"/>
    </source>
</evidence>
<dbReference type="NCBIfam" id="TIGR00166">
    <property type="entry name" value="S6"/>
    <property type="match status" value="1"/>
</dbReference>
<dbReference type="CDD" id="cd00473">
    <property type="entry name" value="bS6"/>
    <property type="match status" value="1"/>
</dbReference>
<keyword evidence="2 8" id="KW-0699">rRNA-binding</keyword>
<sequence>MRKYEVMIIIDPDTDERQVPGTLDNYLKVITDAGGSVENIDIWGRRRLAYEIQKKPEGIYAVVNLTATPADVQELDRQLGINESIMRTKVLRTDHS</sequence>
<evidence type="ECO:0000256" key="3">
    <source>
        <dbReference type="ARBA" id="ARBA00022884"/>
    </source>
</evidence>
<dbReference type="EMBL" id="CP041692">
    <property type="protein sequence ID" value="QDP94858.1"/>
    <property type="molecule type" value="Genomic_DNA"/>
</dbReference>
<dbReference type="GO" id="GO:0006412">
    <property type="term" value="P:translation"/>
    <property type="evidence" value="ECO:0007669"/>
    <property type="project" value="UniProtKB-UniRule"/>
</dbReference>
<dbReference type="Proteomes" id="UP000319263">
    <property type="component" value="Chromosome"/>
</dbReference>
<dbReference type="PANTHER" id="PTHR21011:SF1">
    <property type="entry name" value="SMALL RIBOSOMAL SUBUNIT PROTEIN BS6M"/>
    <property type="match status" value="1"/>
</dbReference>
<evidence type="ECO:0000256" key="6">
    <source>
        <dbReference type="ARBA" id="ARBA00035104"/>
    </source>
</evidence>
<organism evidence="9 10">
    <name type="scientific">Microlunatus elymi</name>
    <dbReference type="NCBI Taxonomy" id="2596828"/>
    <lineage>
        <taxon>Bacteria</taxon>
        <taxon>Bacillati</taxon>
        <taxon>Actinomycetota</taxon>
        <taxon>Actinomycetes</taxon>
        <taxon>Propionibacteriales</taxon>
        <taxon>Propionibacteriaceae</taxon>
        <taxon>Microlunatus</taxon>
    </lineage>
</organism>
<proteinExistence type="inferred from homology"/>
<evidence type="ECO:0000256" key="4">
    <source>
        <dbReference type="ARBA" id="ARBA00022980"/>
    </source>
</evidence>
<gene>
    <name evidence="8" type="primary">rpsF</name>
    <name evidence="9" type="ORF">FOE78_02035</name>
</gene>
<dbReference type="InterPro" id="IPR000529">
    <property type="entry name" value="Ribosomal_bS6"/>
</dbReference>
<dbReference type="InterPro" id="IPR020814">
    <property type="entry name" value="Ribosomal_S6_plastid/chlpt"/>
</dbReference>
<dbReference type="SUPFAM" id="SSF54995">
    <property type="entry name" value="Ribosomal protein S6"/>
    <property type="match status" value="1"/>
</dbReference>
<keyword evidence="5 8" id="KW-0687">Ribonucleoprotein</keyword>
<evidence type="ECO:0000256" key="5">
    <source>
        <dbReference type="ARBA" id="ARBA00023274"/>
    </source>
</evidence>
<comment type="function">
    <text evidence="6 8">Binds together with bS18 to 16S ribosomal RNA.</text>
</comment>
<dbReference type="InterPro" id="IPR035980">
    <property type="entry name" value="Ribosomal_bS6_sf"/>
</dbReference>
<dbReference type="GO" id="GO:1990904">
    <property type="term" value="C:ribonucleoprotein complex"/>
    <property type="evidence" value="ECO:0007669"/>
    <property type="project" value="UniProtKB-KW"/>
</dbReference>
<dbReference type="KEGG" id="mik:FOE78_02035"/>
<keyword evidence="10" id="KW-1185">Reference proteome</keyword>
<dbReference type="AlphaFoldDB" id="A0A516PUI9"/>
<evidence type="ECO:0000256" key="2">
    <source>
        <dbReference type="ARBA" id="ARBA00022730"/>
    </source>
</evidence>
<dbReference type="Pfam" id="PF01250">
    <property type="entry name" value="Ribosomal_S6"/>
    <property type="match status" value="1"/>
</dbReference>
<dbReference type="Gene3D" id="3.30.70.60">
    <property type="match status" value="1"/>
</dbReference>
<dbReference type="GO" id="GO:0070181">
    <property type="term" value="F:small ribosomal subunit rRNA binding"/>
    <property type="evidence" value="ECO:0007669"/>
    <property type="project" value="TreeGrafter"/>
</dbReference>
<accession>A0A516PUI9</accession>
<dbReference type="RefSeq" id="WP_143984846.1">
    <property type="nucleotide sequence ID" value="NZ_CP041692.1"/>
</dbReference>
<dbReference type="GO" id="GO:0005737">
    <property type="term" value="C:cytoplasm"/>
    <property type="evidence" value="ECO:0007669"/>
    <property type="project" value="UniProtKB-ARBA"/>
</dbReference>
<evidence type="ECO:0000256" key="8">
    <source>
        <dbReference type="HAMAP-Rule" id="MF_00360"/>
    </source>
</evidence>